<evidence type="ECO:0000313" key="4">
    <source>
        <dbReference type="Proteomes" id="UP000887566"/>
    </source>
</evidence>
<keyword evidence="4" id="KW-1185">Reference proteome</keyword>
<dbReference type="InterPro" id="IPR002919">
    <property type="entry name" value="TIL_dom"/>
</dbReference>
<evidence type="ECO:0000313" key="5">
    <source>
        <dbReference type="WBParaSite" id="PSAMB.scaffold9086size5383.g32089.t1"/>
    </source>
</evidence>
<keyword evidence="1" id="KW-0646">Protease inhibitor</keyword>
<name>A0A914XJY1_9BILA</name>
<feature type="domain" description="TIL" evidence="3">
    <location>
        <begin position="31"/>
        <end position="88"/>
    </location>
</feature>
<dbReference type="WBParaSite" id="PSAMB.scaffold9086size5383.g32089.t1">
    <property type="protein sequence ID" value="PSAMB.scaffold9086size5383.g32089.t1"/>
    <property type="gene ID" value="PSAMB.scaffold9086size5383.g32089"/>
</dbReference>
<dbReference type="Pfam" id="PF01826">
    <property type="entry name" value="TIL"/>
    <property type="match status" value="1"/>
</dbReference>
<evidence type="ECO:0000256" key="2">
    <source>
        <dbReference type="SAM" id="SignalP"/>
    </source>
</evidence>
<sequence>MNSLLLLALFSAVVTKVAGVPIAGEQIVLICPDKEQWYDCGPCEGTCSNLHPACPIMPMCQRSARSGCGCIEGHVRDDKQRCIPKELCQTVEPAEVLPPVVPAEELHPPVVPAAEVHPPMVPVQQMCPEKEMWNPTPPPSPIVWPRLGTNGKYMSLGPVPTPSTGVHTKAATFWACTVPAIVGYKPAWCP</sequence>
<dbReference type="InterPro" id="IPR036084">
    <property type="entry name" value="Ser_inhib-like_sf"/>
</dbReference>
<evidence type="ECO:0000259" key="3">
    <source>
        <dbReference type="Pfam" id="PF01826"/>
    </source>
</evidence>
<dbReference type="AlphaFoldDB" id="A0A914XJY1"/>
<organism evidence="4 5">
    <name type="scientific">Plectus sambesii</name>
    <dbReference type="NCBI Taxonomy" id="2011161"/>
    <lineage>
        <taxon>Eukaryota</taxon>
        <taxon>Metazoa</taxon>
        <taxon>Ecdysozoa</taxon>
        <taxon>Nematoda</taxon>
        <taxon>Chromadorea</taxon>
        <taxon>Plectida</taxon>
        <taxon>Plectina</taxon>
        <taxon>Plectoidea</taxon>
        <taxon>Plectidae</taxon>
        <taxon>Plectus</taxon>
    </lineage>
</organism>
<protein>
    <submittedName>
        <fullName evidence="5">TIL domain-containing protein</fullName>
    </submittedName>
</protein>
<accession>A0A914XJY1</accession>
<dbReference type="CDD" id="cd19941">
    <property type="entry name" value="TIL"/>
    <property type="match status" value="1"/>
</dbReference>
<dbReference type="GO" id="GO:0004867">
    <property type="term" value="F:serine-type endopeptidase inhibitor activity"/>
    <property type="evidence" value="ECO:0007669"/>
    <property type="project" value="UniProtKB-KW"/>
</dbReference>
<proteinExistence type="predicted"/>
<feature type="chain" id="PRO_5037046922" evidence="2">
    <location>
        <begin position="20"/>
        <end position="190"/>
    </location>
</feature>
<keyword evidence="1" id="KW-0722">Serine protease inhibitor</keyword>
<reference evidence="5" key="1">
    <citation type="submission" date="2022-11" db="UniProtKB">
        <authorList>
            <consortium name="WormBaseParasite"/>
        </authorList>
    </citation>
    <scope>IDENTIFICATION</scope>
</reference>
<dbReference type="Proteomes" id="UP000887566">
    <property type="component" value="Unplaced"/>
</dbReference>
<keyword evidence="2" id="KW-0732">Signal</keyword>
<dbReference type="SUPFAM" id="SSF57567">
    <property type="entry name" value="Serine protease inhibitors"/>
    <property type="match status" value="1"/>
</dbReference>
<evidence type="ECO:0000256" key="1">
    <source>
        <dbReference type="ARBA" id="ARBA00022900"/>
    </source>
</evidence>
<dbReference type="Gene3D" id="2.10.25.10">
    <property type="entry name" value="Laminin"/>
    <property type="match status" value="1"/>
</dbReference>
<feature type="signal peptide" evidence="2">
    <location>
        <begin position="1"/>
        <end position="19"/>
    </location>
</feature>